<dbReference type="InterPro" id="IPR001810">
    <property type="entry name" value="F-box_dom"/>
</dbReference>
<dbReference type="SUPFAM" id="SSF48403">
    <property type="entry name" value="Ankyrin repeat"/>
    <property type="match status" value="1"/>
</dbReference>
<feature type="repeat" description="ANK" evidence="3">
    <location>
        <begin position="492"/>
        <end position="524"/>
    </location>
</feature>
<dbReference type="PANTHER" id="PTHR24161">
    <property type="entry name" value="ANK_REP_REGION DOMAIN-CONTAINING PROTEIN-RELATED"/>
    <property type="match status" value="1"/>
</dbReference>
<accession>A0A397AM53</accession>
<protein>
    <recommendedName>
        <fullName evidence="4">F-box domain-containing protein</fullName>
    </recommendedName>
</protein>
<dbReference type="Gene3D" id="3.80.10.10">
    <property type="entry name" value="Ribonuclease Inhibitor"/>
    <property type="match status" value="1"/>
</dbReference>
<dbReference type="Pfam" id="PF12796">
    <property type="entry name" value="Ank_2"/>
    <property type="match status" value="2"/>
</dbReference>
<name>A0A397AM53_APHAT</name>
<proteinExistence type="predicted"/>
<dbReference type="InterPro" id="IPR032675">
    <property type="entry name" value="LRR_dom_sf"/>
</dbReference>
<evidence type="ECO:0000256" key="2">
    <source>
        <dbReference type="ARBA" id="ARBA00023043"/>
    </source>
</evidence>
<dbReference type="SMART" id="SM00248">
    <property type="entry name" value="ANK"/>
    <property type="match status" value="11"/>
</dbReference>
<gene>
    <name evidence="5" type="ORF">DYB25_009317</name>
</gene>
<dbReference type="Pfam" id="PF00646">
    <property type="entry name" value="F-box"/>
    <property type="match status" value="1"/>
</dbReference>
<evidence type="ECO:0000313" key="6">
    <source>
        <dbReference type="Proteomes" id="UP000266239"/>
    </source>
</evidence>
<feature type="repeat" description="ANK" evidence="3">
    <location>
        <begin position="352"/>
        <end position="384"/>
    </location>
</feature>
<evidence type="ECO:0000256" key="3">
    <source>
        <dbReference type="PROSITE-ProRule" id="PRU00023"/>
    </source>
</evidence>
<dbReference type="PRINTS" id="PR01415">
    <property type="entry name" value="ANKYRIN"/>
</dbReference>
<dbReference type="Proteomes" id="UP000266239">
    <property type="component" value="Unassembled WGS sequence"/>
</dbReference>
<dbReference type="AlphaFoldDB" id="A0A397AM53"/>
<dbReference type="InterPro" id="IPR002110">
    <property type="entry name" value="Ankyrin_rpt"/>
</dbReference>
<dbReference type="InterPro" id="IPR036770">
    <property type="entry name" value="Ankyrin_rpt-contain_sf"/>
</dbReference>
<organism evidence="5 6">
    <name type="scientific">Aphanomyces astaci</name>
    <name type="common">Crayfish plague agent</name>
    <dbReference type="NCBI Taxonomy" id="112090"/>
    <lineage>
        <taxon>Eukaryota</taxon>
        <taxon>Sar</taxon>
        <taxon>Stramenopiles</taxon>
        <taxon>Oomycota</taxon>
        <taxon>Saprolegniomycetes</taxon>
        <taxon>Saprolegniales</taxon>
        <taxon>Verrucalvaceae</taxon>
        <taxon>Aphanomyces</taxon>
    </lineage>
</organism>
<dbReference type="PANTHER" id="PTHR24161:SF85">
    <property type="entry name" value="PALMITOYLTRANSFERASE HIP14"/>
    <property type="match status" value="1"/>
</dbReference>
<dbReference type="Gene3D" id="1.25.40.20">
    <property type="entry name" value="Ankyrin repeat-containing domain"/>
    <property type="match status" value="4"/>
</dbReference>
<feature type="domain" description="F-box" evidence="4">
    <location>
        <begin position="67"/>
        <end position="99"/>
    </location>
</feature>
<feature type="repeat" description="ANK" evidence="3">
    <location>
        <begin position="526"/>
        <end position="558"/>
    </location>
</feature>
<keyword evidence="2 3" id="KW-0040">ANK repeat</keyword>
<dbReference type="Pfam" id="PF13637">
    <property type="entry name" value="Ank_4"/>
    <property type="match status" value="1"/>
</dbReference>
<keyword evidence="1" id="KW-0677">Repeat</keyword>
<feature type="repeat" description="ANK" evidence="3">
    <location>
        <begin position="631"/>
        <end position="663"/>
    </location>
</feature>
<dbReference type="EMBL" id="QUTA01006971">
    <property type="protein sequence ID" value="RHY08890.1"/>
    <property type="molecule type" value="Genomic_DNA"/>
</dbReference>
<evidence type="ECO:0000259" key="4">
    <source>
        <dbReference type="Pfam" id="PF00646"/>
    </source>
</evidence>
<dbReference type="PROSITE" id="PS50088">
    <property type="entry name" value="ANK_REPEAT"/>
    <property type="match status" value="4"/>
</dbReference>
<evidence type="ECO:0000313" key="5">
    <source>
        <dbReference type="EMBL" id="RHY08890.1"/>
    </source>
</evidence>
<sequence length="736" mass="79297">MKRTIEYVLAGNHDNDGAELLPRKMASFTGASIVAGRHHHTAADASPPPAYSSTTTNDLDALGEEGLVRLVLTFLDVKEHHVCKCVSRQWKSLVETLDLARLDLSVRSPLHSTNLERALLSTINSYADIREINFTGQRSLCDRDVLVLTSCFWSTLETIVVDDCLNITDFGLLAILNAQSQRLTSVSFRHCKLIAGRFAQSSITGQHPSLHTLDFYNTRVGLGLVQDLERCFPSLQRIHAAHTPAHHDLFQQAPFVDAKLEWARAVASHFHDGPFRLVLADFKVLATHLLATSSLSVFERTLLTSPTAALLDVPLDTDGYTSALLHACDNDLDNLVLRLIKLGAAVDVTDNDGATALCLSAATGSLAGVHALLTAGACVNARTLSLATPLYFASEMDWTEVVAHLLAHNATPDAKTTSNSTALCVAAKNGSRSSVHQLIRHRARRPSFATLTKKATMEELMLALCLACERSHLDIVRDLLAIGLNPNLVMDNGVTPLYLACQMGHKDIVQALCMHGANPNFRRPAGGVSCLYIAAQEGKTDVVRLLLSFGVDANATMDDQSAALHIAARMGHVDIVQVLHQATGVDLNMQTRSGLSPLFIACEEGHGDVVAYLLDNHSTPTSVRVDLQTYNGTTALFIASQKGHVDIVTRLCAAGADVNLAKTNGTLPIDAAAMTGCAAVAAILLRHGARVGGLALHFAERKRDPTLQALLMAQFHAQWRPLPPPLLTAATTTHLS</sequence>
<comment type="caution">
    <text evidence="5">The sequence shown here is derived from an EMBL/GenBank/DDBJ whole genome shotgun (WGS) entry which is preliminary data.</text>
</comment>
<dbReference type="VEuPathDB" id="FungiDB:H257_16362"/>
<evidence type="ECO:0000256" key="1">
    <source>
        <dbReference type="ARBA" id="ARBA00022737"/>
    </source>
</evidence>
<reference evidence="5 6" key="1">
    <citation type="submission" date="2018-08" db="EMBL/GenBank/DDBJ databases">
        <title>Aphanomyces genome sequencing and annotation.</title>
        <authorList>
            <person name="Minardi D."/>
            <person name="Oidtmann B."/>
            <person name="Van Der Giezen M."/>
            <person name="Studholme D.J."/>
        </authorList>
    </citation>
    <scope>NUCLEOTIDE SEQUENCE [LARGE SCALE GENOMIC DNA]</scope>
    <source>
        <strain evidence="5 6">Yx</strain>
    </source>
</reference>
<dbReference type="PROSITE" id="PS50297">
    <property type="entry name" value="ANK_REP_REGION"/>
    <property type="match status" value="3"/>
</dbReference>
<dbReference type="SUPFAM" id="SSF52047">
    <property type="entry name" value="RNI-like"/>
    <property type="match status" value="1"/>
</dbReference>